<name>A0ABW4LIM6_9MICO</name>
<dbReference type="EMBL" id="JBHUEA010000028">
    <property type="protein sequence ID" value="MFD1722784.1"/>
    <property type="molecule type" value="Genomic_DNA"/>
</dbReference>
<accession>A0ABW4LIM6</accession>
<dbReference type="InterPro" id="IPR032694">
    <property type="entry name" value="CopC/D"/>
</dbReference>
<keyword evidence="5" id="KW-0812">Transmembrane</keyword>
<dbReference type="InterPro" id="IPR014756">
    <property type="entry name" value="Ig_E-set"/>
</dbReference>
<keyword evidence="3" id="KW-0732">Signal</keyword>
<dbReference type="PANTHER" id="PTHR34820:SF4">
    <property type="entry name" value="INNER MEMBRANE PROTEIN YEBZ"/>
    <property type="match status" value="1"/>
</dbReference>
<evidence type="ECO:0000256" key="1">
    <source>
        <dbReference type="ARBA" id="ARBA00004196"/>
    </source>
</evidence>
<dbReference type="RefSeq" id="WP_377936194.1">
    <property type="nucleotide sequence ID" value="NZ_JBHUEA010000028.1"/>
</dbReference>
<reference evidence="8" key="1">
    <citation type="journal article" date="2019" name="Int. J. Syst. Evol. Microbiol.">
        <title>The Global Catalogue of Microorganisms (GCM) 10K type strain sequencing project: providing services to taxonomists for standard genome sequencing and annotation.</title>
        <authorList>
            <consortium name="The Broad Institute Genomics Platform"/>
            <consortium name="The Broad Institute Genome Sequencing Center for Infectious Disease"/>
            <person name="Wu L."/>
            <person name="Ma J."/>
        </authorList>
    </citation>
    <scope>NUCLEOTIDE SEQUENCE [LARGE SCALE GENOMIC DNA]</scope>
    <source>
        <strain evidence="8">CGMCC 1.12471</strain>
    </source>
</reference>
<evidence type="ECO:0000256" key="4">
    <source>
        <dbReference type="ARBA" id="ARBA00023008"/>
    </source>
</evidence>
<comment type="caution">
    <text evidence="7">The sequence shown here is derived from an EMBL/GenBank/DDBJ whole genome shotgun (WGS) entry which is preliminary data.</text>
</comment>
<organism evidence="7 8">
    <name type="scientific">Amnibacterium endophyticum</name>
    <dbReference type="NCBI Taxonomy" id="2109337"/>
    <lineage>
        <taxon>Bacteria</taxon>
        <taxon>Bacillati</taxon>
        <taxon>Actinomycetota</taxon>
        <taxon>Actinomycetes</taxon>
        <taxon>Micrococcales</taxon>
        <taxon>Microbacteriaceae</taxon>
        <taxon>Amnibacterium</taxon>
    </lineage>
</organism>
<evidence type="ECO:0000313" key="7">
    <source>
        <dbReference type="EMBL" id="MFD1722784.1"/>
    </source>
</evidence>
<feature type="domain" description="CopC" evidence="6">
    <location>
        <begin position="30"/>
        <end position="125"/>
    </location>
</feature>
<dbReference type="InterPro" id="IPR014755">
    <property type="entry name" value="Cu-Rt/internalin_Ig-like"/>
</dbReference>
<feature type="non-terminal residue" evidence="7">
    <location>
        <position position="208"/>
    </location>
</feature>
<dbReference type="Gene3D" id="2.60.40.1220">
    <property type="match status" value="1"/>
</dbReference>
<evidence type="ECO:0000259" key="6">
    <source>
        <dbReference type="Pfam" id="PF04234"/>
    </source>
</evidence>
<keyword evidence="4" id="KW-0186">Copper</keyword>
<sequence>MTRSRVAAVWAGLLIAAAVVFGAPLPASAHAVLVSSSPADGARLDAAPSEVVLTFDERVGLVPGAALVLTGTGGRADSGAARLSADGRSLVIPLRTGLDDDVYTATWRIVSADSHVVDGSVRFGVGRDAAAAAGPPQATWSGLDAVAAVVTGVLYAGLVLAVGVPVGAALLAPARSRSRRVRALAAAGTAAAAAAAFVGLLLRGPRAS</sequence>
<dbReference type="Pfam" id="PF04234">
    <property type="entry name" value="CopC"/>
    <property type="match status" value="1"/>
</dbReference>
<dbReference type="Proteomes" id="UP001597347">
    <property type="component" value="Unassembled WGS sequence"/>
</dbReference>
<keyword evidence="5" id="KW-0472">Membrane</keyword>
<proteinExistence type="predicted"/>
<feature type="transmembrane region" description="Helical" evidence="5">
    <location>
        <begin position="183"/>
        <end position="202"/>
    </location>
</feature>
<dbReference type="InterPro" id="IPR007348">
    <property type="entry name" value="CopC_dom"/>
</dbReference>
<dbReference type="PANTHER" id="PTHR34820">
    <property type="entry name" value="INNER MEMBRANE PROTEIN YEBZ"/>
    <property type="match status" value="1"/>
</dbReference>
<feature type="transmembrane region" description="Helical" evidence="5">
    <location>
        <begin position="145"/>
        <end position="171"/>
    </location>
</feature>
<keyword evidence="5" id="KW-1133">Transmembrane helix</keyword>
<keyword evidence="2" id="KW-0479">Metal-binding</keyword>
<comment type="subcellular location">
    <subcellularLocation>
        <location evidence="1">Cell envelope</location>
    </subcellularLocation>
</comment>
<gene>
    <name evidence="7" type="ORF">ACFSBI_14605</name>
</gene>
<protein>
    <submittedName>
        <fullName evidence="7">Copper resistance protein CopC</fullName>
    </submittedName>
</protein>
<evidence type="ECO:0000313" key="8">
    <source>
        <dbReference type="Proteomes" id="UP001597347"/>
    </source>
</evidence>
<evidence type="ECO:0000256" key="3">
    <source>
        <dbReference type="ARBA" id="ARBA00022729"/>
    </source>
</evidence>
<dbReference type="SUPFAM" id="SSF81296">
    <property type="entry name" value="E set domains"/>
    <property type="match status" value="1"/>
</dbReference>
<evidence type="ECO:0000256" key="2">
    <source>
        <dbReference type="ARBA" id="ARBA00022723"/>
    </source>
</evidence>
<evidence type="ECO:0000256" key="5">
    <source>
        <dbReference type="SAM" id="Phobius"/>
    </source>
</evidence>
<keyword evidence="8" id="KW-1185">Reference proteome</keyword>